<evidence type="ECO:0000256" key="1">
    <source>
        <dbReference type="SAM" id="MobiDB-lite"/>
    </source>
</evidence>
<evidence type="ECO:0000313" key="4">
    <source>
        <dbReference type="Proteomes" id="UP000015101"/>
    </source>
</evidence>
<keyword evidence="4" id="KW-1185">Reference proteome</keyword>
<feature type="compositionally biased region" description="Acidic residues" evidence="1">
    <location>
        <begin position="226"/>
        <end position="240"/>
    </location>
</feature>
<dbReference type="STRING" id="6412.T1F1M4"/>
<dbReference type="Proteomes" id="UP000015101">
    <property type="component" value="Unassembled WGS sequence"/>
</dbReference>
<proteinExistence type="predicted"/>
<reference evidence="3" key="3">
    <citation type="submission" date="2015-06" db="UniProtKB">
        <authorList>
            <consortium name="EnsemblMetazoa"/>
        </authorList>
    </citation>
    <scope>IDENTIFICATION</scope>
</reference>
<dbReference type="InParanoid" id="T1F1M4"/>
<sequence length="335" mass="38507">MFGVWGWSWKQQIKYLRCQQWCHRRCSSITGSLRKVIDFICPVCINPAQRGPDEDTITWIETVTSFQYFGDVLDCTETALLFNFLICLVNIKLEIPVRQEEYDDSNALVLPSKKRRSKTLSTNTEKVKVLTKKQKHNLEKIVQRKEKRLQRGELLRQLEIVKASSNELSQMISTADMQSGKLEKKLHPDVGAMKQLSKLSGDVFDDVSYKSYKKIEMKENFRSCDTDVDTSDISTDDEENANNSSNEKVQIQGSKMNISKDGDNNDFVCEKSNHENKDLKDIAKDIGSSELRKTVNIPVFRDPEIEVKCFFIKKLTMHLVEAIIIVYKNVCVCLA</sequence>
<dbReference type="KEGG" id="hro:HELRODRAFT_169241"/>
<evidence type="ECO:0000313" key="2">
    <source>
        <dbReference type="EMBL" id="ESO08406.1"/>
    </source>
</evidence>
<gene>
    <name evidence="3" type="primary">20202724</name>
    <name evidence="2" type="ORF">HELRODRAFT_169241</name>
</gene>
<evidence type="ECO:0000313" key="3">
    <source>
        <dbReference type="EnsemblMetazoa" id="HelroP169241"/>
    </source>
</evidence>
<feature type="region of interest" description="Disordered" evidence="1">
    <location>
        <begin position="225"/>
        <end position="251"/>
    </location>
</feature>
<dbReference type="GeneID" id="20202724"/>
<dbReference type="CTD" id="20202724"/>
<dbReference type="EMBL" id="KB096080">
    <property type="protein sequence ID" value="ESO08406.1"/>
    <property type="molecule type" value="Genomic_DNA"/>
</dbReference>
<dbReference type="HOGENOM" id="CLU_829705_0_0_1"/>
<organism evidence="3 4">
    <name type="scientific">Helobdella robusta</name>
    <name type="common">Californian leech</name>
    <dbReference type="NCBI Taxonomy" id="6412"/>
    <lineage>
        <taxon>Eukaryota</taxon>
        <taxon>Metazoa</taxon>
        <taxon>Spiralia</taxon>
        <taxon>Lophotrochozoa</taxon>
        <taxon>Annelida</taxon>
        <taxon>Clitellata</taxon>
        <taxon>Hirudinea</taxon>
        <taxon>Rhynchobdellida</taxon>
        <taxon>Glossiphoniidae</taxon>
        <taxon>Helobdella</taxon>
    </lineage>
</organism>
<accession>T1F1M4</accession>
<reference evidence="2 4" key="2">
    <citation type="journal article" date="2013" name="Nature">
        <title>Insights into bilaterian evolution from three spiralian genomes.</title>
        <authorList>
            <person name="Simakov O."/>
            <person name="Marletaz F."/>
            <person name="Cho S.J."/>
            <person name="Edsinger-Gonzales E."/>
            <person name="Havlak P."/>
            <person name="Hellsten U."/>
            <person name="Kuo D.H."/>
            <person name="Larsson T."/>
            <person name="Lv J."/>
            <person name="Arendt D."/>
            <person name="Savage R."/>
            <person name="Osoegawa K."/>
            <person name="de Jong P."/>
            <person name="Grimwood J."/>
            <person name="Chapman J.A."/>
            <person name="Shapiro H."/>
            <person name="Aerts A."/>
            <person name="Otillar R.P."/>
            <person name="Terry A.Y."/>
            <person name="Boore J.L."/>
            <person name="Grigoriev I.V."/>
            <person name="Lindberg D.R."/>
            <person name="Seaver E.C."/>
            <person name="Weisblat D.A."/>
            <person name="Putnam N.H."/>
            <person name="Rokhsar D.S."/>
        </authorList>
    </citation>
    <scope>NUCLEOTIDE SEQUENCE</scope>
</reference>
<dbReference type="eggNOG" id="KOG0926">
    <property type="taxonomic scope" value="Eukaryota"/>
</dbReference>
<dbReference type="EnsemblMetazoa" id="HelroT169241">
    <property type="protein sequence ID" value="HelroP169241"/>
    <property type="gene ID" value="HelroG169241"/>
</dbReference>
<dbReference type="AlphaFoldDB" id="T1F1M4"/>
<protein>
    <submittedName>
        <fullName evidence="2 3">Uncharacterized protein</fullName>
    </submittedName>
</protein>
<name>T1F1M4_HELRO</name>
<dbReference type="RefSeq" id="XP_009013336.1">
    <property type="nucleotide sequence ID" value="XM_009015088.1"/>
</dbReference>
<dbReference type="EMBL" id="AMQM01003240">
    <property type="status" value="NOT_ANNOTATED_CDS"/>
    <property type="molecule type" value="Genomic_DNA"/>
</dbReference>
<reference evidence="4" key="1">
    <citation type="submission" date="2012-12" db="EMBL/GenBank/DDBJ databases">
        <authorList>
            <person name="Hellsten U."/>
            <person name="Grimwood J."/>
            <person name="Chapman J.A."/>
            <person name="Shapiro H."/>
            <person name="Aerts A."/>
            <person name="Otillar R.P."/>
            <person name="Terry A.Y."/>
            <person name="Boore J.L."/>
            <person name="Simakov O."/>
            <person name="Marletaz F."/>
            <person name="Cho S.-J."/>
            <person name="Edsinger-Gonzales E."/>
            <person name="Havlak P."/>
            <person name="Kuo D.-H."/>
            <person name="Larsson T."/>
            <person name="Lv J."/>
            <person name="Arendt D."/>
            <person name="Savage R."/>
            <person name="Osoegawa K."/>
            <person name="de Jong P."/>
            <person name="Lindberg D.R."/>
            <person name="Seaver E.C."/>
            <person name="Weisblat D.A."/>
            <person name="Putnam N.H."/>
            <person name="Grigoriev I.V."/>
            <person name="Rokhsar D.S."/>
        </authorList>
    </citation>
    <scope>NUCLEOTIDE SEQUENCE</scope>
</reference>